<gene>
    <name evidence="1" type="ORF">S03H2_35347</name>
</gene>
<name>X1GTE0_9ZZZZ</name>
<protein>
    <submittedName>
        <fullName evidence="1">Uncharacterized protein</fullName>
    </submittedName>
</protein>
<comment type="caution">
    <text evidence="1">The sequence shown here is derived from an EMBL/GenBank/DDBJ whole genome shotgun (WGS) entry which is preliminary data.</text>
</comment>
<proteinExistence type="predicted"/>
<reference evidence="1" key="1">
    <citation type="journal article" date="2014" name="Front. Microbiol.">
        <title>High frequency of phylogenetically diverse reductive dehalogenase-homologous genes in deep subseafloor sedimentary metagenomes.</title>
        <authorList>
            <person name="Kawai M."/>
            <person name="Futagami T."/>
            <person name="Toyoda A."/>
            <person name="Takaki Y."/>
            <person name="Nishi S."/>
            <person name="Hori S."/>
            <person name="Arai W."/>
            <person name="Tsubouchi T."/>
            <person name="Morono Y."/>
            <person name="Uchiyama I."/>
            <person name="Ito T."/>
            <person name="Fujiyama A."/>
            <person name="Inagaki F."/>
            <person name="Takami H."/>
        </authorList>
    </citation>
    <scope>NUCLEOTIDE SEQUENCE</scope>
    <source>
        <strain evidence="1">Expedition CK06-06</strain>
    </source>
</reference>
<evidence type="ECO:0000313" key="1">
    <source>
        <dbReference type="EMBL" id="GAH48125.1"/>
    </source>
</evidence>
<dbReference type="EMBL" id="BARU01021608">
    <property type="protein sequence ID" value="GAH48125.1"/>
    <property type="molecule type" value="Genomic_DNA"/>
</dbReference>
<accession>X1GTE0</accession>
<sequence length="49" mass="5051">MARVTYGGGVTEFAGSIGGVTFQRNASGYIAKLRSNPTVNPTQMINCGG</sequence>
<dbReference type="AlphaFoldDB" id="X1GTE0"/>
<organism evidence="1">
    <name type="scientific">marine sediment metagenome</name>
    <dbReference type="NCBI Taxonomy" id="412755"/>
    <lineage>
        <taxon>unclassified sequences</taxon>
        <taxon>metagenomes</taxon>
        <taxon>ecological metagenomes</taxon>
    </lineage>
</organism>